<dbReference type="AlphaFoldDB" id="A0A8J6B0J8"/>
<organism evidence="2 3">
    <name type="scientific">Carpediemonas membranifera</name>
    <dbReference type="NCBI Taxonomy" id="201153"/>
    <lineage>
        <taxon>Eukaryota</taxon>
        <taxon>Metamonada</taxon>
        <taxon>Carpediemonas-like organisms</taxon>
        <taxon>Carpediemonas</taxon>
    </lineage>
</organism>
<accession>A0A8J6B0J8</accession>
<feature type="compositionally biased region" description="Basic and acidic residues" evidence="1">
    <location>
        <begin position="98"/>
        <end position="127"/>
    </location>
</feature>
<dbReference type="Proteomes" id="UP000717585">
    <property type="component" value="Unassembled WGS sequence"/>
</dbReference>
<comment type="caution">
    <text evidence="2">The sequence shown here is derived from an EMBL/GenBank/DDBJ whole genome shotgun (WGS) entry which is preliminary data.</text>
</comment>
<protein>
    <submittedName>
        <fullName evidence="2">Uncharacterized protein</fullName>
    </submittedName>
</protein>
<feature type="region of interest" description="Disordered" evidence="1">
    <location>
        <begin position="98"/>
        <end position="128"/>
    </location>
</feature>
<dbReference type="EMBL" id="JAHDYR010000029">
    <property type="protein sequence ID" value="KAG9392943.1"/>
    <property type="molecule type" value="Genomic_DNA"/>
</dbReference>
<reference evidence="2" key="1">
    <citation type="submission" date="2021-05" db="EMBL/GenBank/DDBJ databases">
        <title>A free-living protist that lacks canonical eukaryotic 1 DNA replication and segregation systems.</title>
        <authorList>
            <person name="Salas-Leiva D.E."/>
            <person name="Tromer E.C."/>
            <person name="Curtis B.A."/>
            <person name="Jerlstrom-Hultqvist J."/>
            <person name="Kolisko M."/>
            <person name="Yi Z."/>
            <person name="Salas-Leiva J.S."/>
            <person name="Gallot-Lavallee L."/>
            <person name="Kops G.J.P.L."/>
            <person name="Archibald J.M."/>
            <person name="Simpson A.G.B."/>
            <person name="Roger A.J."/>
        </authorList>
    </citation>
    <scope>NUCLEOTIDE SEQUENCE</scope>
    <source>
        <strain evidence="2">BICM</strain>
    </source>
</reference>
<gene>
    <name evidence="2" type="ORF">J8273_5652</name>
</gene>
<evidence type="ECO:0000313" key="3">
    <source>
        <dbReference type="Proteomes" id="UP000717585"/>
    </source>
</evidence>
<evidence type="ECO:0000256" key="1">
    <source>
        <dbReference type="SAM" id="MobiDB-lite"/>
    </source>
</evidence>
<sequence>MDEHDPDRETEWNEEFIDLINKMFQPLDELEAIEWLKKLNCPESGNLVENMADYVLTFKETCSYFGELQPQAKQLVEAFVAGQENEETMKVAFEQALEAEKGSREAQRQSVESKGEKTKKKHEDKASTKCPYCNKVGYDATKCWKKQRDERKKERERKKFMVLGF</sequence>
<proteinExistence type="predicted"/>
<keyword evidence="3" id="KW-1185">Reference proteome</keyword>
<evidence type="ECO:0000313" key="2">
    <source>
        <dbReference type="EMBL" id="KAG9392943.1"/>
    </source>
</evidence>
<name>A0A8J6B0J8_9EUKA</name>